<evidence type="ECO:0000313" key="10">
    <source>
        <dbReference type="Proteomes" id="UP001634394"/>
    </source>
</evidence>
<keyword evidence="8" id="KW-0472">Membrane</keyword>
<protein>
    <recommendedName>
        <fullName evidence="11">Transmembrane protein 11</fullName>
    </recommendedName>
</protein>
<evidence type="ECO:0000313" key="9">
    <source>
        <dbReference type="EMBL" id="KAL3875471.1"/>
    </source>
</evidence>
<comment type="caution">
    <text evidence="9">The sequence shown here is derived from an EMBL/GenBank/DDBJ whole genome shotgun (WGS) entry which is preliminary data.</text>
</comment>
<dbReference type="PANTHER" id="PTHR15099:SF2">
    <property type="entry name" value="TRANSMEMBRANE PROTEIN 11, MITOCHONDRIAL"/>
    <property type="match status" value="1"/>
</dbReference>
<dbReference type="InterPro" id="IPR026120">
    <property type="entry name" value="TMEM11"/>
</dbReference>
<reference evidence="9 10" key="1">
    <citation type="submission" date="2024-11" db="EMBL/GenBank/DDBJ databases">
        <title>Chromosome-level genome assembly of the freshwater bivalve Anodonta woodiana.</title>
        <authorList>
            <person name="Chen X."/>
        </authorList>
    </citation>
    <scope>NUCLEOTIDE SEQUENCE [LARGE SCALE GENOMIC DNA]</scope>
    <source>
        <strain evidence="9">MN2024</strain>
        <tissue evidence="9">Gills</tissue>
    </source>
</reference>
<evidence type="ECO:0000256" key="5">
    <source>
        <dbReference type="ARBA" id="ARBA00022792"/>
    </source>
</evidence>
<sequence>MAVSSVRSAGTAPECVIIREIYENGDAQDEFEQELERALEAKAKVIVIEPMKLGNEIARWIAVGNFLHKTCCLSGCGVLLTELIFTDKILIKLPLGMLSIMCAAVYGVSWQSDPCCKYQVEGNAERLKELLPVYKLSTSTPVTLVRKDDTRRKFLQNFIASAVGLLGLWKLYKYNC</sequence>
<dbReference type="Pfam" id="PF14972">
    <property type="entry name" value="Mito_morph_reg"/>
    <property type="match status" value="1"/>
</dbReference>
<name>A0ABD3WQ49_SINWO</name>
<gene>
    <name evidence="9" type="ORF">ACJMK2_033417</name>
</gene>
<evidence type="ECO:0000256" key="8">
    <source>
        <dbReference type="ARBA" id="ARBA00023136"/>
    </source>
</evidence>
<evidence type="ECO:0000256" key="4">
    <source>
        <dbReference type="ARBA" id="ARBA00022692"/>
    </source>
</evidence>
<keyword evidence="6" id="KW-1133">Transmembrane helix</keyword>
<comment type="function">
    <text evidence="1">Plays a role in mitochondrial morphogenesis.</text>
</comment>
<dbReference type="AlphaFoldDB" id="A0ABD3WQ49"/>
<evidence type="ECO:0000256" key="3">
    <source>
        <dbReference type="ARBA" id="ARBA00006060"/>
    </source>
</evidence>
<dbReference type="Proteomes" id="UP001634394">
    <property type="component" value="Unassembled WGS sequence"/>
</dbReference>
<dbReference type="PANTHER" id="PTHR15099">
    <property type="entry name" value="PROTEIN PM1"/>
    <property type="match status" value="1"/>
</dbReference>
<dbReference type="GO" id="GO:0005743">
    <property type="term" value="C:mitochondrial inner membrane"/>
    <property type="evidence" value="ECO:0007669"/>
    <property type="project" value="UniProtKB-SubCell"/>
</dbReference>
<dbReference type="EMBL" id="JBJQND010000005">
    <property type="protein sequence ID" value="KAL3875471.1"/>
    <property type="molecule type" value="Genomic_DNA"/>
</dbReference>
<organism evidence="9 10">
    <name type="scientific">Sinanodonta woodiana</name>
    <name type="common">Chinese pond mussel</name>
    <name type="synonym">Anodonta woodiana</name>
    <dbReference type="NCBI Taxonomy" id="1069815"/>
    <lineage>
        <taxon>Eukaryota</taxon>
        <taxon>Metazoa</taxon>
        <taxon>Spiralia</taxon>
        <taxon>Lophotrochozoa</taxon>
        <taxon>Mollusca</taxon>
        <taxon>Bivalvia</taxon>
        <taxon>Autobranchia</taxon>
        <taxon>Heteroconchia</taxon>
        <taxon>Palaeoheterodonta</taxon>
        <taxon>Unionida</taxon>
        <taxon>Unionoidea</taxon>
        <taxon>Unionidae</taxon>
        <taxon>Unioninae</taxon>
        <taxon>Sinanodonta</taxon>
    </lineage>
</organism>
<comment type="similarity">
    <text evidence="3">Belongs to the TMEM11 family.</text>
</comment>
<evidence type="ECO:0000256" key="2">
    <source>
        <dbReference type="ARBA" id="ARBA00004448"/>
    </source>
</evidence>
<keyword evidence="4" id="KW-0812">Transmembrane</keyword>
<evidence type="ECO:0000256" key="1">
    <source>
        <dbReference type="ARBA" id="ARBA00002812"/>
    </source>
</evidence>
<keyword evidence="10" id="KW-1185">Reference proteome</keyword>
<keyword evidence="5" id="KW-0999">Mitochondrion inner membrane</keyword>
<comment type="subcellular location">
    <subcellularLocation>
        <location evidence="2">Mitochondrion inner membrane</location>
        <topology evidence="2">Multi-pass membrane protein</topology>
    </subcellularLocation>
</comment>
<evidence type="ECO:0000256" key="7">
    <source>
        <dbReference type="ARBA" id="ARBA00023128"/>
    </source>
</evidence>
<keyword evidence="7" id="KW-0496">Mitochondrion</keyword>
<accession>A0ABD3WQ49</accession>
<proteinExistence type="inferred from homology"/>
<evidence type="ECO:0008006" key="11">
    <source>
        <dbReference type="Google" id="ProtNLM"/>
    </source>
</evidence>
<evidence type="ECO:0000256" key="6">
    <source>
        <dbReference type="ARBA" id="ARBA00022989"/>
    </source>
</evidence>